<dbReference type="AlphaFoldDB" id="A0A3M4A861"/>
<dbReference type="Proteomes" id="UP000276587">
    <property type="component" value="Unassembled WGS sequence"/>
</dbReference>
<evidence type="ECO:0008006" key="3">
    <source>
        <dbReference type="Google" id="ProtNLM"/>
    </source>
</evidence>
<sequence>MYEWSMTDPVTFVIDWRARQGGEPWLDLPVDICNARPAALQGNPMYSSRLILCLATLLVLAGCSTTRNPQQPERSEAEVKAQIVRLLPAKVSDRNGWAQDIYTAFDTQKIYPSTENICAVLAVTEQESTYQVDPPVPNMGKIAQDEILRRAGKIHVPAFVVRSALQLSSPTGKTYADRLNAARTEKDLSGIFDDFISMVPLGNTLFGGFNPVHTAGPMQVSIDFAQKQARGYPYTVDGTIRREVFTRRGGLYFGIAHLLGYPVNYDQPLYRFADFNAGWYASRNAAFQAAVSRASGTELALDGDLIRYGSLLPGTTELAVRSLGAKLDMRNPSIRSQLEQGEQLDFEDTTLYKRVFALADKAAGKPMPRAILPGIVLKSPKITRNLTTAWFAKRVDERYQRCMKR</sequence>
<reference evidence="1 2" key="1">
    <citation type="submission" date="2018-08" db="EMBL/GenBank/DDBJ databases">
        <title>Recombination of ecologically and evolutionarily significant loci maintains genetic cohesion in the Pseudomonas syringae species complex.</title>
        <authorList>
            <person name="Dillon M."/>
            <person name="Thakur S."/>
            <person name="Almeida R.N.D."/>
            <person name="Weir B.S."/>
            <person name="Guttman D.S."/>
        </authorList>
    </citation>
    <scope>NUCLEOTIDE SEQUENCE [LARGE SCALE GENOMIC DNA]</scope>
    <source>
        <strain evidence="1 2">ICMP 3555</strain>
    </source>
</reference>
<evidence type="ECO:0000313" key="1">
    <source>
        <dbReference type="EMBL" id="RMP02466.1"/>
    </source>
</evidence>
<gene>
    <name evidence="1" type="ORF">ALQ29_05536</name>
</gene>
<protein>
    <recommendedName>
        <fullName evidence="3">DUF1615 domain-containing protein</fullName>
    </recommendedName>
</protein>
<dbReference type="Pfam" id="PF07759">
    <property type="entry name" value="DUF1615"/>
    <property type="match status" value="1"/>
</dbReference>
<dbReference type="EMBL" id="RBQF01000346">
    <property type="protein sequence ID" value="RMP02466.1"/>
    <property type="molecule type" value="Genomic_DNA"/>
</dbReference>
<comment type="caution">
    <text evidence="1">The sequence shown here is derived from an EMBL/GenBank/DDBJ whole genome shotgun (WGS) entry which is preliminary data.</text>
</comment>
<name>A0A3M4A861_PSEMA</name>
<proteinExistence type="predicted"/>
<keyword evidence="2" id="KW-1185">Reference proteome</keyword>
<organism evidence="1 2">
    <name type="scientific">Pseudomonas marginalis pv. marginalis</name>
    <dbReference type="NCBI Taxonomy" id="97473"/>
    <lineage>
        <taxon>Bacteria</taxon>
        <taxon>Pseudomonadati</taxon>
        <taxon>Pseudomonadota</taxon>
        <taxon>Gammaproteobacteria</taxon>
        <taxon>Pseudomonadales</taxon>
        <taxon>Pseudomonadaceae</taxon>
        <taxon>Pseudomonas</taxon>
    </lineage>
</organism>
<accession>A0A3M4A861</accession>
<evidence type="ECO:0000313" key="2">
    <source>
        <dbReference type="Proteomes" id="UP000276587"/>
    </source>
</evidence>
<dbReference type="InterPro" id="IPR011673">
    <property type="entry name" value="DUF1615"/>
</dbReference>